<dbReference type="EMBL" id="CP047156">
    <property type="protein sequence ID" value="QHB99796.1"/>
    <property type="molecule type" value="Genomic_DNA"/>
</dbReference>
<dbReference type="InterPro" id="IPR050770">
    <property type="entry name" value="Intradiol_RC_Dioxygenase"/>
</dbReference>
<organism evidence="8 9">
    <name type="scientific">Epidermidibacterium keratini</name>
    <dbReference type="NCBI Taxonomy" id="1891644"/>
    <lineage>
        <taxon>Bacteria</taxon>
        <taxon>Bacillati</taxon>
        <taxon>Actinomycetota</taxon>
        <taxon>Actinomycetes</taxon>
        <taxon>Sporichthyales</taxon>
        <taxon>Sporichthyaceae</taxon>
        <taxon>Epidermidibacterium</taxon>
    </lineage>
</organism>
<dbReference type="GO" id="GO:0008199">
    <property type="term" value="F:ferric iron binding"/>
    <property type="evidence" value="ECO:0007669"/>
    <property type="project" value="InterPro"/>
</dbReference>
<accession>A0A7L4YMN2</accession>
<dbReference type="OrthoDB" id="9800887at2"/>
<evidence type="ECO:0000313" key="9">
    <source>
        <dbReference type="Proteomes" id="UP000463857"/>
    </source>
</evidence>
<dbReference type="KEGG" id="eke:EK0264_05555"/>
<dbReference type="AlphaFoldDB" id="A0A7L4YMN2"/>
<proteinExistence type="inferred from homology"/>
<comment type="similarity">
    <text evidence="2">Belongs to the intradiol ring-cleavage dioxygenase family.</text>
</comment>
<dbReference type="PANTHER" id="PTHR33711">
    <property type="entry name" value="DIOXYGENASE, PUTATIVE (AFU_ORTHOLOGUE AFUA_2G02910)-RELATED"/>
    <property type="match status" value="1"/>
</dbReference>
<sequence length="293" mass="32051">MAQQFNTTQPRTVAPVRDRVIEAIGPDTDPRLREILSALVTRLHQFADDVSLSIAEWEFAVDFLTRVGQACTDTRQEFVLLSDVLGLSSHIETIGDDDIEGATASTVLGPFHMIDSPERANGDDISPQTPGQRAVVTGTVRGPDGTPISGATIDIWQADQEGYYDVQREDRDNGNGRALLSTTESGQFDFRSVVPAEYPIPTDGPVGEILRATGRHAYRPAHLHFQITAPGFERLTTHVFIGDSPYLDSDTVFAATPDLTVDFPVVEDAEAAARYGVQAPFRQADLEFVLRPE</sequence>
<dbReference type="GO" id="GO:0009712">
    <property type="term" value="P:catechol-containing compound metabolic process"/>
    <property type="evidence" value="ECO:0007669"/>
    <property type="project" value="InterPro"/>
</dbReference>
<dbReference type="PROSITE" id="PS00083">
    <property type="entry name" value="INTRADIOL_DIOXYGENAS"/>
    <property type="match status" value="1"/>
</dbReference>
<evidence type="ECO:0000256" key="1">
    <source>
        <dbReference type="ARBA" id="ARBA00001965"/>
    </source>
</evidence>
<dbReference type="SUPFAM" id="SSF49482">
    <property type="entry name" value="Aromatic compound dioxygenase"/>
    <property type="match status" value="1"/>
</dbReference>
<dbReference type="Pfam" id="PF04444">
    <property type="entry name" value="Dioxygenase_N"/>
    <property type="match status" value="1"/>
</dbReference>
<comment type="cofactor">
    <cofactor evidence="1">
        <name>Fe(3+)</name>
        <dbReference type="ChEBI" id="CHEBI:29034"/>
    </cofactor>
</comment>
<dbReference type="Proteomes" id="UP000463857">
    <property type="component" value="Chromosome"/>
</dbReference>
<dbReference type="Pfam" id="PF00775">
    <property type="entry name" value="Dioxygenase_C"/>
    <property type="match status" value="1"/>
</dbReference>
<dbReference type="RefSeq" id="WP_159543710.1">
    <property type="nucleotide sequence ID" value="NZ_CP047156.1"/>
</dbReference>
<feature type="domain" description="Intradiol ring-cleavage dioxygenases" evidence="7">
    <location>
        <begin position="136"/>
        <end position="164"/>
    </location>
</feature>
<keyword evidence="6" id="KW-0408">Iron</keyword>
<dbReference type="InterPro" id="IPR007535">
    <property type="entry name" value="Catechol_dOase_N"/>
</dbReference>
<evidence type="ECO:0000256" key="5">
    <source>
        <dbReference type="ARBA" id="ARBA00023002"/>
    </source>
</evidence>
<dbReference type="InterPro" id="IPR015889">
    <property type="entry name" value="Intradiol_dOase_core"/>
</dbReference>
<keyword evidence="9" id="KW-1185">Reference proteome</keyword>
<evidence type="ECO:0000259" key="7">
    <source>
        <dbReference type="PROSITE" id="PS00083"/>
    </source>
</evidence>
<keyword evidence="4 8" id="KW-0223">Dioxygenase</keyword>
<evidence type="ECO:0000256" key="4">
    <source>
        <dbReference type="ARBA" id="ARBA00022964"/>
    </source>
</evidence>
<protein>
    <submittedName>
        <fullName evidence="8">6-chlorohydroxyquinol-1,2-dioxygenase</fullName>
    </submittedName>
</protein>
<dbReference type="Gene3D" id="2.60.130.10">
    <property type="entry name" value="Aromatic compound dioxygenase"/>
    <property type="match status" value="1"/>
</dbReference>
<evidence type="ECO:0000256" key="6">
    <source>
        <dbReference type="ARBA" id="ARBA00023004"/>
    </source>
</evidence>
<keyword evidence="3" id="KW-0479">Metal-binding</keyword>
<reference evidence="8 9" key="1">
    <citation type="journal article" date="2018" name="Int. J. Syst. Evol. Microbiol.">
        <title>Epidermidibacterium keratini gen. nov., sp. nov., a member of the family Sporichthyaceae, isolated from keratin epidermis.</title>
        <authorList>
            <person name="Lee D.G."/>
            <person name="Trujillo M.E."/>
            <person name="Kang S."/>
            <person name="Nam J.J."/>
            <person name="Kim Y.J."/>
        </authorList>
    </citation>
    <scope>NUCLEOTIDE SEQUENCE [LARGE SCALE GENOMIC DNA]</scope>
    <source>
        <strain evidence="8 9">EPI-7</strain>
    </source>
</reference>
<dbReference type="PANTHER" id="PTHR33711:SF7">
    <property type="entry name" value="INTRADIOL RING-CLEAVAGE DIOXYGENASES DOMAIN-CONTAINING PROTEIN-RELATED"/>
    <property type="match status" value="1"/>
</dbReference>
<dbReference type="GO" id="GO:0018576">
    <property type="term" value="F:catechol 1,2-dioxygenase activity"/>
    <property type="evidence" value="ECO:0007669"/>
    <property type="project" value="InterPro"/>
</dbReference>
<dbReference type="InParanoid" id="A0A7L4YMN2"/>
<name>A0A7L4YMN2_9ACTN</name>
<gene>
    <name evidence="8" type="ORF">EK0264_05555</name>
</gene>
<dbReference type="InterPro" id="IPR000627">
    <property type="entry name" value="Intradiol_dOase_C"/>
</dbReference>
<keyword evidence="5" id="KW-0560">Oxidoreductase</keyword>
<evidence type="ECO:0000313" key="8">
    <source>
        <dbReference type="EMBL" id="QHB99796.1"/>
    </source>
</evidence>
<evidence type="ECO:0000256" key="3">
    <source>
        <dbReference type="ARBA" id="ARBA00022723"/>
    </source>
</evidence>
<evidence type="ECO:0000256" key="2">
    <source>
        <dbReference type="ARBA" id="ARBA00007825"/>
    </source>
</evidence>